<proteinExistence type="predicted"/>
<dbReference type="AlphaFoldDB" id="A0A133Y7G6"/>
<keyword evidence="3" id="KW-1185">Reference proteome</keyword>
<keyword evidence="1" id="KW-1133">Transmembrane helix</keyword>
<name>A0A133Y7G6_9FIRM</name>
<sequence>MNNLCKKLFSYLVFIIMKKYVWLCSFLWVDYFSQNSWQIKS</sequence>
<feature type="transmembrane region" description="Helical" evidence="1">
    <location>
        <begin position="9"/>
        <end position="29"/>
    </location>
</feature>
<comment type="caution">
    <text evidence="2">The sequence shown here is derived from an EMBL/GenBank/DDBJ whole genome shotgun (WGS) entry which is preliminary data.</text>
</comment>
<evidence type="ECO:0000313" key="3">
    <source>
        <dbReference type="Proteomes" id="UP000070080"/>
    </source>
</evidence>
<dbReference type="EMBL" id="LSCV01000044">
    <property type="protein sequence ID" value="KXB39035.1"/>
    <property type="molecule type" value="Genomic_DNA"/>
</dbReference>
<gene>
    <name evidence="2" type="ORF">HMPREF1872_01357</name>
</gene>
<evidence type="ECO:0000313" key="2">
    <source>
        <dbReference type="EMBL" id="KXB39035.1"/>
    </source>
</evidence>
<dbReference type="Proteomes" id="UP000070080">
    <property type="component" value="Unassembled WGS sequence"/>
</dbReference>
<protein>
    <submittedName>
        <fullName evidence="2">Uncharacterized protein</fullName>
    </submittedName>
</protein>
<accession>A0A133Y7G6</accession>
<evidence type="ECO:0000256" key="1">
    <source>
        <dbReference type="SAM" id="Phobius"/>
    </source>
</evidence>
<keyword evidence="1" id="KW-0812">Transmembrane</keyword>
<reference evidence="3" key="1">
    <citation type="submission" date="2016-01" db="EMBL/GenBank/DDBJ databases">
        <authorList>
            <person name="Mitreva M."/>
            <person name="Pepin K.H."/>
            <person name="Mihindukulasuriya K.A."/>
            <person name="Fulton R."/>
            <person name="Fronick C."/>
            <person name="O'Laughlin M."/>
            <person name="Miner T."/>
            <person name="Herter B."/>
            <person name="Rosa B.A."/>
            <person name="Cordes M."/>
            <person name="Tomlinson C."/>
            <person name="Wollam A."/>
            <person name="Palsikar V.B."/>
            <person name="Mardis E.R."/>
            <person name="Wilson R.K."/>
        </authorList>
    </citation>
    <scope>NUCLEOTIDE SEQUENCE [LARGE SCALE GENOMIC DNA]</scope>
    <source>
        <strain evidence="3">KA00274</strain>
    </source>
</reference>
<keyword evidence="1" id="KW-0472">Membrane</keyword>
<organism evidence="2 3">
    <name type="scientific">Amygdalobacter nucleatus</name>
    <dbReference type="NCBI Taxonomy" id="3029274"/>
    <lineage>
        <taxon>Bacteria</taxon>
        <taxon>Bacillati</taxon>
        <taxon>Bacillota</taxon>
        <taxon>Clostridia</taxon>
        <taxon>Eubacteriales</taxon>
        <taxon>Oscillospiraceae</taxon>
        <taxon>Amygdalobacter</taxon>
    </lineage>
</organism>